<evidence type="ECO:0000313" key="10">
    <source>
        <dbReference type="EMBL" id="RHW49797.1"/>
    </source>
</evidence>
<accession>A0A417ZEU8</accession>
<feature type="transmembrane region" description="Helical" evidence="8">
    <location>
        <begin position="330"/>
        <end position="349"/>
    </location>
</feature>
<feature type="transmembrane region" description="Helical" evidence="8">
    <location>
        <begin position="43"/>
        <end position="62"/>
    </location>
</feature>
<feature type="transmembrane region" description="Helical" evidence="8">
    <location>
        <begin position="238"/>
        <end position="260"/>
    </location>
</feature>
<dbReference type="Pfam" id="PF00324">
    <property type="entry name" value="AA_permease"/>
    <property type="match status" value="1"/>
</dbReference>
<proteinExistence type="predicted"/>
<feature type="transmembrane region" description="Helical" evidence="8">
    <location>
        <begin position="355"/>
        <end position="376"/>
    </location>
</feature>
<evidence type="ECO:0000256" key="5">
    <source>
        <dbReference type="ARBA" id="ARBA00022970"/>
    </source>
</evidence>
<reference evidence="10 11" key="1">
    <citation type="submission" date="2018-07" db="EMBL/GenBank/DDBJ databases">
        <title>Genome sequences of six Lactobacillus spp. isolated from bumble bee guts.</title>
        <authorList>
            <person name="Motta E.V.S."/>
            <person name="Moran N.A."/>
        </authorList>
    </citation>
    <scope>NUCLEOTIDE SEQUENCE [LARGE SCALE GENOMIC DNA]</scope>
    <source>
        <strain evidence="10 11">BI-1.1</strain>
    </source>
</reference>
<feature type="transmembrane region" description="Helical" evidence="8">
    <location>
        <begin position="83"/>
        <end position="104"/>
    </location>
</feature>
<comment type="subcellular location">
    <subcellularLocation>
        <location evidence="1">Cell membrane</location>
        <topology evidence="1">Multi-pass membrane protein</topology>
    </subcellularLocation>
</comment>
<feature type="transmembrane region" description="Helical" evidence="8">
    <location>
        <begin position="124"/>
        <end position="145"/>
    </location>
</feature>
<evidence type="ECO:0000256" key="3">
    <source>
        <dbReference type="ARBA" id="ARBA00022475"/>
    </source>
</evidence>
<sequence>MENKNQLSRSLSSRHVSMIALGGAIGTGLFLGSGESIHKAGPLILLIYICTGIFVFLMMRALGELLLSDTSKIIFIDFIKEYLGERSGFVIGWSYWIGWLIIAMSELTAMGTYMQFWFPNIPAWIWELLFLLLLYIINIIAVSAFGETEFWFALIKIIAIIAIIIAAVVMVLLHVHTNKGPVQFSNLWKYGFSSGNISQIISAFQMSFFSFLGVEFVGVSAAETKNPLATIPKAINSIVARILIFYIGALMAIMIVQPWPNYNANQSPFVQVFAGVGIKSAAGIINFVVLTAAASSLNSALFTTGRMLFSMSPKNNFFAKLNKDSVPMRAISFSALLVAFVALISYLFPQGAFKIITSVASAGFLVIYSFLMLAHIKYRKSQDYIDGRKLFQLPGGVTSDYLTLIFMTIIFLILLFSKETMITSLLTIGWFIFIYLLSWRKTKPNRQS</sequence>
<evidence type="ECO:0000256" key="7">
    <source>
        <dbReference type="ARBA" id="ARBA00023136"/>
    </source>
</evidence>
<feature type="transmembrane region" description="Helical" evidence="8">
    <location>
        <begin position="157"/>
        <end position="177"/>
    </location>
</feature>
<evidence type="ECO:0000256" key="6">
    <source>
        <dbReference type="ARBA" id="ARBA00022989"/>
    </source>
</evidence>
<evidence type="ECO:0000259" key="9">
    <source>
        <dbReference type="Pfam" id="PF00324"/>
    </source>
</evidence>
<keyword evidence="11" id="KW-1185">Reference proteome</keyword>
<dbReference type="RefSeq" id="WP_118901602.1">
    <property type="nucleotide sequence ID" value="NZ_QOCR01000004.1"/>
</dbReference>
<protein>
    <submittedName>
        <fullName evidence="10">Gamma-aminobutyrate permease</fullName>
    </submittedName>
</protein>
<dbReference type="GO" id="GO:0006865">
    <property type="term" value="P:amino acid transport"/>
    <property type="evidence" value="ECO:0007669"/>
    <property type="project" value="UniProtKB-KW"/>
</dbReference>
<evidence type="ECO:0000313" key="11">
    <source>
        <dbReference type="Proteomes" id="UP000284109"/>
    </source>
</evidence>
<dbReference type="PANTHER" id="PTHR43495">
    <property type="entry name" value="GABA PERMEASE"/>
    <property type="match status" value="1"/>
</dbReference>
<feature type="transmembrane region" description="Helical" evidence="8">
    <location>
        <begin position="197"/>
        <end position="217"/>
    </location>
</feature>
<gene>
    <name evidence="10" type="ORF">DS831_06430</name>
</gene>
<name>A0A417ZEU8_9LACO</name>
<organism evidence="10 11">
    <name type="scientific">Bombilactobacillus bombi</name>
    <dbReference type="NCBI Taxonomy" id="1303590"/>
    <lineage>
        <taxon>Bacteria</taxon>
        <taxon>Bacillati</taxon>
        <taxon>Bacillota</taxon>
        <taxon>Bacilli</taxon>
        <taxon>Lactobacillales</taxon>
        <taxon>Lactobacillaceae</taxon>
        <taxon>Bombilactobacillus</taxon>
    </lineage>
</organism>
<keyword evidence="3" id="KW-1003">Cell membrane</keyword>
<feature type="transmembrane region" description="Helical" evidence="8">
    <location>
        <begin position="12"/>
        <end position="31"/>
    </location>
</feature>
<dbReference type="GO" id="GO:0005886">
    <property type="term" value="C:plasma membrane"/>
    <property type="evidence" value="ECO:0007669"/>
    <property type="project" value="UniProtKB-SubCell"/>
</dbReference>
<evidence type="ECO:0000256" key="2">
    <source>
        <dbReference type="ARBA" id="ARBA00022448"/>
    </source>
</evidence>
<feature type="transmembrane region" description="Helical" evidence="8">
    <location>
        <begin position="422"/>
        <end position="439"/>
    </location>
</feature>
<feature type="transmembrane region" description="Helical" evidence="8">
    <location>
        <begin position="397"/>
        <end position="416"/>
    </location>
</feature>
<comment type="caution">
    <text evidence="10">The sequence shown here is derived from an EMBL/GenBank/DDBJ whole genome shotgun (WGS) entry which is preliminary data.</text>
</comment>
<keyword evidence="4 8" id="KW-0812">Transmembrane</keyword>
<feature type="transmembrane region" description="Helical" evidence="8">
    <location>
        <begin position="280"/>
        <end position="309"/>
    </location>
</feature>
<dbReference type="AlphaFoldDB" id="A0A417ZEU8"/>
<dbReference type="Gene3D" id="1.20.1740.10">
    <property type="entry name" value="Amino acid/polyamine transporter I"/>
    <property type="match status" value="1"/>
</dbReference>
<feature type="domain" description="Amino acid permease/ SLC12A" evidence="9">
    <location>
        <begin position="15"/>
        <end position="436"/>
    </location>
</feature>
<dbReference type="GO" id="GO:0055085">
    <property type="term" value="P:transmembrane transport"/>
    <property type="evidence" value="ECO:0007669"/>
    <property type="project" value="InterPro"/>
</dbReference>
<evidence type="ECO:0000256" key="4">
    <source>
        <dbReference type="ARBA" id="ARBA00022692"/>
    </source>
</evidence>
<keyword evidence="7 8" id="KW-0472">Membrane</keyword>
<keyword evidence="2" id="KW-0813">Transport</keyword>
<dbReference type="Proteomes" id="UP000284109">
    <property type="component" value="Unassembled WGS sequence"/>
</dbReference>
<keyword evidence="6 8" id="KW-1133">Transmembrane helix</keyword>
<dbReference type="InterPro" id="IPR004841">
    <property type="entry name" value="AA-permease/SLC12A_dom"/>
</dbReference>
<dbReference type="OrthoDB" id="9780162at2"/>
<dbReference type="EMBL" id="QOCR01000004">
    <property type="protein sequence ID" value="RHW49797.1"/>
    <property type="molecule type" value="Genomic_DNA"/>
</dbReference>
<dbReference type="FunFam" id="1.20.1740.10:FF:000001">
    <property type="entry name" value="Amino acid permease"/>
    <property type="match status" value="1"/>
</dbReference>
<keyword evidence="5" id="KW-0029">Amino-acid transport</keyword>
<dbReference type="PIRSF" id="PIRSF006060">
    <property type="entry name" value="AA_transporter"/>
    <property type="match status" value="1"/>
</dbReference>
<evidence type="ECO:0000256" key="8">
    <source>
        <dbReference type="SAM" id="Phobius"/>
    </source>
</evidence>
<dbReference type="PANTHER" id="PTHR43495:SF2">
    <property type="entry name" value="D-SERINE_D-ALANINE_GLYCINE TRANSPORTER"/>
    <property type="match status" value="1"/>
</dbReference>
<evidence type="ECO:0000256" key="1">
    <source>
        <dbReference type="ARBA" id="ARBA00004651"/>
    </source>
</evidence>